<feature type="domain" description="DUF8212" evidence="1">
    <location>
        <begin position="1"/>
        <end position="135"/>
    </location>
</feature>
<protein>
    <recommendedName>
        <fullName evidence="1">DUF8212 domain-containing protein</fullName>
    </recommendedName>
</protein>
<name>A0A4Q9PU05_9APHY</name>
<reference evidence="2 3" key="1">
    <citation type="submission" date="2019-01" db="EMBL/GenBank/DDBJ databases">
        <title>Draft genome sequences of three monokaryotic isolates of the white-rot basidiomycete fungus Dichomitus squalens.</title>
        <authorList>
            <consortium name="DOE Joint Genome Institute"/>
            <person name="Lopez S.C."/>
            <person name="Andreopoulos B."/>
            <person name="Pangilinan J."/>
            <person name="Lipzen A."/>
            <person name="Riley R."/>
            <person name="Ahrendt S."/>
            <person name="Ng V."/>
            <person name="Barry K."/>
            <person name="Daum C."/>
            <person name="Grigoriev I.V."/>
            <person name="Hilden K.S."/>
            <person name="Makela M.R."/>
            <person name="de Vries R.P."/>
        </authorList>
    </citation>
    <scope>NUCLEOTIDE SEQUENCE [LARGE SCALE GENOMIC DNA]</scope>
    <source>
        <strain evidence="2 3">CBS 464.89</strain>
    </source>
</reference>
<dbReference type="AlphaFoldDB" id="A0A4Q9PU05"/>
<evidence type="ECO:0000313" key="2">
    <source>
        <dbReference type="EMBL" id="TBU57910.1"/>
    </source>
</evidence>
<accession>A0A4Q9PU05</accession>
<dbReference type="EMBL" id="ML145131">
    <property type="protein sequence ID" value="TBU57910.1"/>
    <property type="molecule type" value="Genomic_DNA"/>
</dbReference>
<proteinExistence type="predicted"/>
<gene>
    <name evidence="2" type="ORF">BD310DRAFT_762714</name>
</gene>
<dbReference type="InterPro" id="IPR058525">
    <property type="entry name" value="DUF8212"/>
</dbReference>
<evidence type="ECO:0000259" key="1">
    <source>
        <dbReference type="Pfam" id="PF26640"/>
    </source>
</evidence>
<dbReference type="Proteomes" id="UP000292082">
    <property type="component" value="Unassembled WGS sequence"/>
</dbReference>
<sequence>RAIAHEEFLRSIGLSDIPPALDYTFSSYGIRIQLPVIPLSLYLPSWTRYDRKVPQGWYLAILRCEHADQPGHLLGRVCRIYSVSSDVQVLSSGYVCVADRASPERYPRLFALSPAVIARCRPHLEVRTLYMFHPERPADTPGRAPRTWFPRTLSFRVLASTRDALQRHGYLVNLQEPDQDTPRSHLLTLSSTDHTISIRYEYTLDRRNFVEGQLIIVAHIGLVSSASLASPEEAYSADPSTMTWSDFRTWQSLSEQTVIFSAPGDRSFALKLGADFVWASHYSLVVKYYKDID</sequence>
<organism evidence="2 3">
    <name type="scientific">Dichomitus squalens</name>
    <dbReference type="NCBI Taxonomy" id="114155"/>
    <lineage>
        <taxon>Eukaryota</taxon>
        <taxon>Fungi</taxon>
        <taxon>Dikarya</taxon>
        <taxon>Basidiomycota</taxon>
        <taxon>Agaricomycotina</taxon>
        <taxon>Agaricomycetes</taxon>
        <taxon>Polyporales</taxon>
        <taxon>Polyporaceae</taxon>
        <taxon>Dichomitus</taxon>
    </lineage>
</organism>
<feature type="non-terminal residue" evidence="2">
    <location>
        <position position="1"/>
    </location>
</feature>
<feature type="non-terminal residue" evidence="2">
    <location>
        <position position="293"/>
    </location>
</feature>
<evidence type="ECO:0000313" key="3">
    <source>
        <dbReference type="Proteomes" id="UP000292082"/>
    </source>
</evidence>
<dbReference type="Pfam" id="PF26640">
    <property type="entry name" value="DUF8212"/>
    <property type="match status" value="1"/>
</dbReference>
<keyword evidence="3" id="KW-1185">Reference proteome</keyword>